<evidence type="ECO:0000313" key="3">
    <source>
        <dbReference type="Proteomes" id="UP000319210"/>
    </source>
</evidence>
<protein>
    <recommendedName>
        <fullName evidence="4">Guanylate cyclase domain-containing protein</fullName>
    </recommendedName>
</protein>
<dbReference type="Proteomes" id="UP000319210">
    <property type="component" value="Unassembled WGS sequence"/>
</dbReference>
<name>A0A4Y3RA96_STRCI</name>
<feature type="compositionally biased region" description="Basic and acidic residues" evidence="1">
    <location>
        <begin position="265"/>
        <end position="275"/>
    </location>
</feature>
<dbReference type="OrthoDB" id="3424167at2"/>
<gene>
    <name evidence="2" type="ORF">SCA03_61640</name>
</gene>
<comment type="caution">
    <text evidence="2">The sequence shown here is derived from an EMBL/GenBank/DDBJ whole genome shotgun (WGS) entry which is preliminary data.</text>
</comment>
<proteinExistence type="predicted"/>
<keyword evidence="3" id="KW-1185">Reference proteome</keyword>
<evidence type="ECO:0000256" key="1">
    <source>
        <dbReference type="SAM" id="MobiDB-lite"/>
    </source>
</evidence>
<dbReference type="AlphaFoldDB" id="A0A4Y3RA96"/>
<dbReference type="RefSeq" id="WP_086814973.1">
    <property type="nucleotide sequence ID" value="NZ_BJMM01000057.1"/>
</dbReference>
<organism evidence="2 3">
    <name type="scientific">Streptomyces cacaoi</name>
    <dbReference type="NCBI Taxonomy" id="1898"/>
    <lineage>
        <taxon>Bacteria</taxon>
        <taxon>Bacillati</taxon>
        <taxon>Actinomycetota</taxon>
        <taxon>Actinomycetes</taxon>
        <taxon>Kitasatosporales</taxon>
        <taxon>Streptomycetaceae</taxon>
        <taxon>Streptomyces</taxon>
    </lineage>
</organism>
<evidence type="ECO:0008006" key="4">
    <source>
        <dbReference type="Google" id="ProtNLM"/>
    </source>
</evidence>
<accession>A0A4Y3RA96</accession>
<evidence type="ECO:0000313" key="2">
    <source>
        <dbReference type="EMBL" id="GEB53613.1"/>
    </source>
</evidence>
<reference evidence="2 3" key="1">
    <citation type="submission" date="2019-06" db="EMBL/GenBank/DDBJ databases">
        <title>Whole genome shotgun sequence of Streptomyces cacaoi subsp. cacaoi NBRC 12748.</title>
        <authorList>
            <person name="Hosoyama A."/>
            <person name="Uohara A."/>
            <person name="Ohji S."/>
            <person name="Ichikawa N."/>
        </authorList>
    </citation>
    <scope>NUCLEOTIDE SEQUENCE [LARGE SCALE GENOMIC DNA]</scope>
    <source>
        <strain evidence="2 3">NBRC 12748</strain>
    </source>
</reference>
<dbReference type="EMBL" id="BJMM01000057">
    <property type="protein sequence ID" value="GEB53613.1"/>
    <property type="molecule type" value="Genomic_DNA"/>
</dbReference>
<sequence length="275" mass="30024">MTDYPRIDEDEERDIPEYRALVALDMKGYSSTPDHGMQGLREDFDDIVASAVAESGLGSEWTFHGPERDRGDGCIAVMPVRKMWRLIDPFPENLDRALARYDRARRAITAAIRVRMSVHVGPVNDSVRCDAINDVCRLLDSSAARDAVAKAEKLDSYVALVVSDPVFRVVVRSQRAPRLRQRDFLPARAEVPRKYSEIAWVHVPRRSPADLSAGAAAPAEEKEATPASAGTDEAPPVPGPATPDPAAGTAGTSTVGKAGAVIHGGRHEMKFRQQF</sequence>
<feature type="region of interest" description="Disordered" evidence="1">
    <location>
        <begin position="211"/>
        <end position="275"/>
    </location>
</feature>